<feature type="transmembrane region" description="Helical" evidence="1">
    <location>
        <begin position="67"/>
        <end position="91"/>
    </location>
</feature>
<dbReference type="AlphaFoldDB" id="A0AAD5EGH6"/>
<keyword evidence="1" id="KW-1133">Transmembrane helix</keyword>
<evidence type="ECO:0000256" key="1">
    <source>
        <dbReference type="SAM" id="Phobius"/>
    </source>
</evidence>
<evidence type="ECO:0000313" key="3">
    <source>
        <dbReference type="Proteomes" id="UP001206595"/>
    </source>
</evidence>
<feature type="transmembrane region" description="Helical" evidence="1">
    <location>
        <begin position="6"/>
        <end position="23"/>
    </location>
</feature>
<dbReference type="GeneID" id="75911630"/>
<comment type="caution">
    <text evidence="2">The sequence shown here is derived from an EMBL/GenBank/DDBJ whole genome shotgun (WGS) entry which is preliminary data.</text>
</comment>
<keyword evidence="3" id="KW-1185">Reference proteome</keyword>
<proteinExistence type="predicted"/>
<dbReference type="Proteomes" id="UP001206595">
    <property type="component" value="Unassembled WGS sequence"/>
</dbReference>
<accession>A0AAD5EGH6</accession>
<reference evidence="2" key="2">
    <citation type="journal article" date="2022" name="Proc. Natl. Acad. Sci. U.S.A.">
        <title>Diploid-dominant life cycles characterize the early evolution of Fungi.</title>
        <authorList>
            <person name="Amses K.R."/>
            <person name="Simmons D.R."/>
            <person name="Longcore J.E."/>
            <person name="Mondo S.J."/>
            <person name="Seto K."/>
            <person name="Jeronimo G.H."/>
            <person name="Bonds A.E."/>
            <person name="Quandt C.A."/>
            <person name="Davis W.J."/>
            <person name="Chang Y."/>
            <person name="Federici B.A."/>
            <person name="Kuo A."/>
            <person name="LaButti K."/>
            <person name="Pangilinan J."/>
            <person name="Andreopoulos W."/>
            <person name="Tritt A."/>
            <person name="Riley R."/>
            <person name="Hundley H."/>
            <person name="Johnson J."/>
            <person name="Lipzen A."/>
            <person name="Barry K."/>
            <person name="Lang B.F."/>
            <person name="Cuomo C.A."/>
            <person name="Buchler N.E."/>
            <person name="Grigoriev I.V."/>
            <person name="Spatafora J.W."/>
            <person name="Stajich J.E."/>
            <person name="James T.Y."/>
        </authorList>
    </citation>
    <scope>NUCLEOTIDE SEQUENCE</scope>
    <source>
        <strain evidence="2">AG</strain>
    </source>
</reference>
<keyword evidence="1" id="KW-0472">Membrane</keyword>
<dbReference type="EMBL" id="MU620898">
    <property type="protein sequence ID" value="KAI8582799.1"/>
    <property type="molecule type" value="Genomic_DNA"/>
</dbReference>
<keyword evidence="1" id="KW-0812">Transmembrane</keyword>
<feature type="transmembrane region" description="Helical" evidence="1">
    <location>
        <begin position="30"/>
        <end position="47"/>
    </location>
</feature>
<protein>
    <submittedName>
        <fullName evidence="2">Uncharacterized protein</fullName>
    </submittedName>
</protein>
<gene>
    <name evidence="2" type="ORF">K450DRAFT_224845</name>
</gene>
<evidence type="ECO:0000313" key="2">
    <source>
        <dbReference type="EMBL" id="KAI8582799.1"/>
    </source>
</evidence>
<reference evidence="2" key="1">
    <citation type="submission" date="2021-06" db="EMBL/GenBank/DDBJ databases">
        <authorList>
            <consortium name="DOE Joint Genome Institute"/>
            <person name="Mondo S.J."/>
            <person name="Amses K.R."/>
            <person name="Simmons D.R."/>
            <person name="Longcore J.E."/>
            <person name="Seto K."/>
            <person name="Alves G.H."/>
            <person name="Bonds A.E."/>
            <person name="Quandt C.A."/>
            <person name="Davis W.J."/>
            <person name="Chang Y."/>
            <person name="Letcher P.M."/>
            <person name="Powell M.J."/>
            <person name="Kuo A."/>
            <person name="Labutti K."/>
            <person name="Pangilinan J."/>
            <person name="Andreopoulos W."/>
            <person name="Tritt A."/>
            <person name="Riley R."/>
            <person name="Hundley H."/>
            <person name="Johnson J."/>
            <person name="Lipzen A."/>
            <person name="Barry K."/>
            <person name="Berbee M.L."/>
            <person name="Buchler N.E."/>
            <person name="Grigoriev I.V."/>
            <person name="Spatafora J.W."/>
            <person name="Stajich J.E."/>
            <person name="James T.Y."/>
        </authorList>
    </citation>
    <scope>NUCLEOTIDE SEQUENCE</scope>
    <source>
        <strain evidence="2">AG</strain>
    </source>
</reference>
<name>A0AAD5EGH6_UMBRA</name>
<organism evidence="2 3">
    <name type="scientific">Umbelopsis ramanniana AG</name>
    <dbReference type="NCBI Taxonomy" id="1314678"/>
    <lineage>
        <taxon>Eukaryota</taxon>
        <taxon>Fungi</taxon>
        <taxon>Fungi incertae sedis</taxon>
        <taxon>Mucoromycota</taxon>
        <taxon>Mucoromycotina</taxon>
        <taxon>Umbelopsidomycetes</taxon>
        <taxon>Umbelopsidales</taxon>
        <taxon>Umbelopsidaceae</taxon>
        <taxon>Umbelopsis</taxon>
    </lineage>
</organism>
<sequence length="109" mass="12664">MLVITFFFSLSSIAIIAFLDVLYCLCFHSYFIVIASVFLLLLLPKIASFLNFCVSSPTQFVFVPHHFFFSLVTMHILFIIILLVFSFLYYFTNAYKILFFSVSTPEKLT</sequence>
<dbReference type="RefSeq" id="XP_051447803.1">
    <property type="nucleotide sequence ID" value="XM_051586282.1"/>
</dbReference>